<dbReference type="GO" id="GO:0003677">
    <property type="term" value="F:DNA binding"/>
    <property type="evidence" value="ECO:0007669"/>
    <property type="project" value="UniProtKB-KW"/>
</dbReference>
<evidence type="ECO:0000313" key="6">
    <source>
        <dbReference type="Proteomes" id="UP000002601"/>
    </source>
</evidence>
<dbReference type="Proteomes" id="UP000002601">
    <property type="component" value="Chromosome"/>
</dbReference>
<dbReference type="EMBL" id="CP001649">
    <property type="protein sequence ID" value="ACS81194.1"/>
    <property type="molecule type" value="Genomic_DNA"/>
</dbReference>
<dbReference type="InterPro" id="IPR000835">
    <property type="entry name" value="HTH_MarR-typ"/>
</dbReference>
<dbReference type="PRINTS" id="PR00598">
    <property type="entry name" value="HTHMARR"/>
</dbReference>
<dbReference type="InterPro" id="IPR036390">
    <property type="entry name" value="WH_DNA-bd_sf"/>
</dbReference>
<dbReference type="InterPro" id="IPR036388">
    <property type="entry name" value="WH-like_DNA-bd_sf"/>
</dbReference>
<dbReference type="AlphaFoldDB" id="C6C1L9"/>
<keyword evidence="6" id="KW-1185">Reference proteome</keyword>
<evidence type="ECO:0000259" key="4">
    <source>
        <dbReference type="PROSITE" id="PS50995"/>
    </source>
</evidence>
<dbReference type="GO" id="GO:0003700">
    <property type="term" value="F:DNA-binding transcription factor activity"/>
    <property type="evidence" value="ECO:0007669"/>
    <property type="project" value="InterPro"/>
</dbReference>
<reference evidence="5 6" key="1">
    <citation type="submission" date="2009-06" db="EMBL/GenBank/DDBJ databases">
        <title>Complete sequence of Desulfovibrio salexigens DSM 2638.</title>
        <authorList>
            <consortium name="US DOE Joint Genome Institute"/>
            <person name="Lucas S."/>
            <person name="Copeland A."/>
            <person name="Lapidus A."/>
            <person name="Glavina del Rio T."/>
            <person name="Tice H."/>
            <person name="Bruce D."/>
            <person name="Goodwin L."/>
            <person name="Pitluck S."/>
            <person name="Munk A.C."/>
            <person name="Brettin T."/>
            <person name="Detter J.C."/>
            <person name="Han C."/>
            <person name="Tapia R."/>
            <person name="Larimer F."/>
            <person name="Land M."/>
            <person name="Hauser L."/>
            <person name="Kyrpides N."/>
            <person name="Anderson I."/>
            <person name="Wall J.D."/>
            <person name="Arkin A.P."/>
            <person name="Dehal P."/>
            <person name="Chivian D."/>
            <person name="Giles B."/>
            <person name="Hazen T.C."/>
        </authorList>
    </citation>
    <scope>NUCLEOTIDE SEQUENCE [LARGE SCALE GENOMIC DNA]</scope>
    <source>
        <strain evidence="6">ATCC 14822 / DSM 2638 / NCIMB 8403 / VKM B-1763</strain>
    </source>
</reference>
<evidence type="ECO:0000256" key="1">
    <source>
        <dbReference type="ARBA" id="ARBA00023015"/>
    </source>
</evidence>
<gene>
    <name evidence="5" type="ordered locus">Desal_3143</name>
</gene>
<dbReference type="PANTHER" id="PTHR42756">
    <property type="entry name" value="TRANSCRIPTIONAL REGULATOR, MARR"/>
    <property type="match status" value="1"/>
</dbReference>
<dbReference type="PROSITE" id="PS01117">
    <property type="entry name" value="HTH_MARR_1"/>
    <property type="match status" value="1"/>
</dbReference>
<evidence type="ECO:0000313" key="5">
    <source>
        <dbReference type="EMBL" id="ACS81194.1"/>
    </source>
</evidence>
<keyword evidence="2" id="KW-0238">DNA-binding</keyword>
<keyword evidence="3" id="KW-0804">Transcription</keyword>
<protein>
    <submittedName>
        <fullName evidence="5">Transcriptional regulator, MarR family</fullName>
    </submittedName>
</protein>
<proteinExistence type="predicted"/>
<evidence type="ECO:0000256" key="3">
    <source>
        <dbReference type="ARBA" id="ARBA00023163"/>
    </source>
</evidence>
<name>C6C1L9_MARSD</name>
<evidence type="ECO:0000256" key="2">
    <source>
        <dbReference type="ARBA" id="ARBA00023125"/>
    </source>
</evidence>
<dbReference type="InterPro" id="IPR023187">
    <property type="entry name" value="Tscrpt_reg_MarR-type_CS"/>
</dbReference>
<organism evidence="5 6">
    <name type="scientific">Maridesulfovibrio salexigens (strain ATCC 14822 / DSM 2638 / NCIMB 8403 / VKM B-1763)</name>
    <name type="common">Desulfovibrio salexigens</name>
    <dbReference type="NCBI Taxonomy" id="526222"/>
    <lineage>
        <taxon>Bacteria</taxon>
        <taxon>Pseudomonadati</taxon>
        <taxon>Thermodesulfobacteriota</taxon>
        <taxon>Desulfovibrionia</taxon>
        <taxon>Desulfovibrionales</taxon>
        <taxon>Desulfovibrionaceae</taxon>
        <taxon>Maridesulfovibrio</taxon>
    </lineage>
</organism>
<feature type="domain" description="HTH marR-type" evidence="4">
    <location>
        <begin position="22"/>
        <end position="157"/>
    </location>
</feature>
<sequence length="160" mass="18108">MDRIGLMSEQWSKERPELESESMEIYGRLMIANKFAEKAMGAFLKSHGLINPEFDVLAVLRRAGDPYKLSVGELCEAALLTSGAMTNRIDKLVKKGLVDREINTDDRRGVHVVLTAEGFDLIDSIIHERFEVADKFIRCLSADDRKSLNGILKKLLSYYE</sequence>
<dbReference type="eggNOG" id="COG1846">
    <property type="taxonomic scope" value="Bacteria"/>
</dbReference>
<dbReference type="HOGENOM" id="CLU_083287_27_5_7"/>
<dbReference type="Pfam" id="PF12802">
    <property type="entry name" value="MarR_2"/>
    <property type="match status" value="1"/>
</dbReference>
<dbReference type="Gene3D" id="1.10.10.10">
    <property type="entry name" value="Winged helix-like DNA-binding domain superfamily/Winged helix DNA-binding domain"/>
    <property type="match status" value="1"/>
</dbReference>
<accession>C6C1L9</accession>
<dbReference type="PANTHER" id="PTHR42756:SF1">
    <property type="entry name" value="TRANSCRIPTIONAL REPRESSOR OF EMRAB OPERON"/>
    <property type="match status" value="1"/>
</dbReference>
<dbReference type="SMART" id="SM00347">
    <property type="entry name" value="HTH_MARR"/>
    <property type="match status" value="1"/>
</dbReference>
<dbReference type="PROSITE" id="PS50995">
    <property type="entry name" value="HTH_MARR_2"/>
    <property type="match status" value="1"/>
</dbReference>
<dbReference type="KEGG" id="dsa:Desal_3143"/>
<keyword evidence="1" id="KW-0805">Transcription regulation</keyword>
<dbReference type="STRING" id="526222.Desal_3143"/>
<dbReference type="SUPFAM" id="SSF46785">
    <property type="entry name" value="Winged helix' DNA-binding domain"/>
    <property type="match status" value="1"/>
</dbReference>